<keyword evidence="3" id="KW-1185">Reference proteome</keyword>
<dbReference type="InterPro" id="IPR046348">
    <property type="entry name" value="SIS_dom_sf"/>
</dbReference>
<evidence type="ECO:0000313" key="3">
    <source>
        <dbReference type="Proteomes" id="UP001501442"/>
    </source>
</evidence>
<reference evidence="3" key="1">
    <citation type="journal article" date="2019" name="Int. J. Syst. Evol. Microbiol.">
        <title>The Global Catalogue of Microorganisms (GCM) 10K type strain sequencing project: providing services to taxonomists for standard genome sequencing and annotation.</title>
        <authorList>
            <consortium name="The Broad Institute Genomics Platform"/>
            <consortium name="The Broad Institute Genome Sequencing Center for Infectious Disease"/>
            <person name="Wu L."/>
            <person name="Ma J."/>
        </authorList>
    </citation>
    <scope>NUCLEOTIDE SEQUENCE [LARGE SCALE GENOMIC DNA]</scope>
    <source>
        <strain evidence="3">JCM 17939</strain>
    </source>
</reference>
<dbReference type="SUPFAM" id="SSF53697">
    <property type="entry name" value="SIS domain"/>
    <property type="match status" value="1"/>
</dbReference>
<evidence type="ECO:0000313" key="2">
    <source>
        <dbReference type="EMBL" id="GAA4629556.1"/>
    </source>
</evidence>
<dbReference type="Pfam" id="PF13580">
    <property type="entry name" value="SIS_2"/>
    <property type="match status" value="1"/>
</dbReference>
<dbReference type="InterPro" id="IPR001347">
    <property type="entry name" value="SIS_dom"/>
</dbReference>
<evidence type="ECO:0000259" key="1">
    <source>
        <dbReference type="PROSITE" id="PS51464"/>
    </source>
</evidence>
<dbReference type="Proteomes" id="UP001501442">
    <property type="component" value="Unassembled WGS sequence"/>
</dbReference>
<gene>
    <name evidence="2" type="ORF">GCM10023196_051360</name>
</gene>
<sequence>MVPGAGMSSAASDDMRSLYPSLYDGGADFDAVLAEVTRSTVEKAHEIVALRAEMCRRNAGRIAACARALARSFEQGGRLFAFGNGGSSTDGHAIAELFTNPGPGACPLPALALTSDVAVLTALGNDVAFEVIFARQLAALGRTGDIVVGLSTSGGSADIVHALEEARRLGMVTVGFAGYDGGRMAECGAVDHLFVVPSSSVHRIQEAQTTTYQVLWELIRRELDAGTGRAESPR</sequence>
<dbReference type="PROSITE" id="PS51464">
    <property type="entry name" value="SIS"/>
    <property type="match status" value="1"/>
</dbReference>
<name>A0ABP8UDN7_9ACTN</name>
<accession>A0ABP8UDN7</accession>
<protein>
    <submittedName>
        <fullName evidence="2">SIS domain-containing protein</fullName>
    </submittedName>
</protein>
<dbReference type="Gene3D" id="3.40.50.10490">
    <property type="entry name" value="Glucose-6-phosphate isomerase like protein, domain 1"/>
    <property type="match status" value="1"/>
</dbReference>
<dbReference type="InterPro" id="IPR050099">
    <property type="entry name" value="SIS_GmhA/DiaA_subfam"/>
</dbReference>
<feature type="domain" description="SIS" evidence="1">
    <location>
        <begin position="69"/>
        <end position="225"/>
    </location>
</feature>
<dbReference type="InterPro" id="IPR035461">
    <property type="entry name" value="GmhA/DiaA"/>
</dbReference>
<dbReference type="EMBL" id="BAABHK010000007">
    <property type="protein sequence ID" value="GAA4629556.1"/>
    <property type="molecule type" value="Genomic_DNA"/>
</dbReference>
<dbReference type="CDD" id="cd05006">
    <property type="entry name" value="SIS_GmhA"/>
    <property type="match status" value="1"/>
</dbReference>
<proteinExistence type="predicted"/>
<comment type="caution">
    <text evidence="2">The sequence shown here is derived from an EMBL/GenBank/DDBJ whole genome shotgun (WGS) entry which is preliminary data.</text>
</comment>
<dbReference type="PANTHER" id="PTHR30390">
    <property type="entry name" value="SEDOHEPTULOSE 7-PHOSPHATE ISOMERASE / DNAA INITIATOR-ASSOCIATING FACTOR FOR REPLICATION INITIATION"/>
    <property type="match status" value="1"/>
</dbReference>
<organism evidence="2 3">
    <name type="scientific">Actinoallomurus vinaceus</name>
    <dbReference type="NCBI Taxonomy" id="1080074"/>
    <lineage>
        <taxon>Bacteria</taxon>
        <taxon>Bacillati</taxon>
        <taxon>Actinomycetota</taxon>
        <taxon>Actinomycetes</taxon>
        <taxon>Streptosporangiales</taxon>
        <taxon>Thermomonosporaceae</taxon>
        <taxon>Actinoallomurus</taxon>
    </lineage>
</organism>